<comment type="caution">
    <text evidence="1">The sequence shown here is derived from an EMBL/GenBank/DDBJ whole genome shotgun (WGS) entry which is preliminary data.</text>
</comment>
<gene>
    <name evidence="1" type="ORF">ACJMK2_019176</name>
</gene>
<keyword evidence="2" id="KW-1185">Reference proteome</keyword>
<proteinExistence type="predicted"/>
<dbReference type="EMBL" id="JBJQND010000016">
    <property type="protein sequence ID" value="KAL3848308.1"/>
    <property type="molecule type" value="Genomic_DNA"/>
</dbReference>
<evidence type="ECO:0000313" key="2">
    <source>
        <dbReference type="Proteomes" id="UP001634394"/>
    </source>
</evidence>
<sequence>MNTYCSTMENLSPEFIVCLREMETDTIPPKPGGTLECLYSNPLYNATLTSGHPFTNPCRLHEVVHQCGIQYIKQHCPDQINDYNNYYRVSPEGAQCPDASGMRYIIELVSLFDINSIPIVYY</sequence>
<organism evidence="1 2">
    <name type="scientific">Sinanodonta woodiana</name>
    <name type="common">Chinese pond mussel</name>
    <name type="synonym">Anodonta woodiana</name>
    <dbReference type="NCBI Taxonomy" id="1069815"/>
    <lineage>
        <taxon>Eukaryota</taxon>
        <taxon>Metazoa</taxon>
        <taxon>Spiralia</taxon>
        <taxon>Lophotrochozoa</taxon>
        <taxon>Mollusca</taxon>
        <taxon>Bivalvia</taxon>
        <taxon>Autobranchia</taxon>
        <taxon>Heteroconchia</taxon>
        <taxon>Palaeoheterodonta</taxon>
        <taxon>Unionida</taxon>
        <taxon>Unionoidea</taxon>
        <taxon>Unionidae</taxon>
        <taxon>Unioninae</taxon>
        <taxon>Sinanodonta</taxon>
    </lineage>
</organism>
<protein>
    <submittedName>
        <fullName evidence="1">Uncharacterized protein</fullName>
    </submittedName>
</protein>
<dbReference type="Proteomes" id="UP001634394">
    <property type="component" value="Unassembled WGS sequence"/>
</dbReference>
<accession>A0ABD3UIN7</accession>
<name>A0ABD3UIN7_SINWO</name>
<reference evidence="1 2" key="1">
    <citation type="submission" date="2024-11" db="EMBL/GenBank/DDBJ databases">
        <title>Chromosome-level genome assembly of the freshwater bivalve Anodonta woodiana.</title>
        <authorList>
            <person name="Chen X."/>
        </authorList>
    </citation>
    <scope>NUCLEOTIDE SEQUENCE [LARGE SCALE GENOMIC DNA]</scope>
    <source>
        <strain evidence="1">MN2024</strain>
        <tissue evidence="1">Gills</tissue>
    </source>
</reference>
<dbReference type="AlphaFoldDB" id="A0ABD3UIN7"/>
<evidence type="ECO:0000313" key="1">
    <source>
        <dbReference type="EMBL" id="KAL3848308.1"/>
    </source>
</evidence>